<protein>
    <recommendedName>
        <fullName evidence="5">Phage head morphogenesis domain-containing protein</fullName>
    </recommendedName>
</protein>
<dbReference type="InterPro" id="IPR006528">
    <property type="entry name" value="Phage_head_morphogenesis_dom"/>
</dbReference>
<proteinExistence type="predicted"/>
<dbReference type="NCBIfam" id="TIGR01641">
    <property type="entry name" value="phageSPP1_gp7"/>
    <property type="match status" value="1"/>
</dbReference>
<accession>A0A246GIG5</accession>
<feature type="domain" description="Phage-Barnase-EndoU-ColicinE5/D-RelE like nuclease 2" evidence="2">
    <location>
        <begin position="721"/>
        <end position="826"/>
    </location>
</feature>
<dbReference type="Pfam" id="PF04233">
    <property type="entry name" value="Phage_Mu_F"/>
    <property type="match status" value="1"/>
</dbReference>
<evidence type="ECO:0000313" key="3">
    <source>
        <dbReference type="EMBL" id="OWP83892.1"/>
    </source>
</evidence>
<dbReference type="AlphaFoldDB" id="A0A246GIG5"/>
<evidence type="ECO:0008006" key="5">
    <source>
        <dbReference type="Google" id="ProtNLM"/>
    </source>
</evidence>
<feature type="domain" description="Phage head morphogenesis" evidence="1">
    <location>
        <begin position="541"/>
        <end position="624"/>
    </location>
</feature>
<evidence type="ECO:0000313" key="4">
    <source>
        <dbReference type="Proteomes" id="UP000197768"/>
    </source>
</evidence>
<reference evidence="3 4" key="1">
    <citation type="journal article" date="2017" name="Infect. Genet. Evol.">
        <title>Comparative genome analysis of fish pathogen Flavobacterium columnare reveals extensive sequence diversity within the species.</title>
        <authorList>
            <person name="Kayansamruaj P."/>
            <person name="Dong H.T."/>
            <person name="Hirono I."/>
            <person name="Kondo H."/>
            <person name="Senapin S."/>
            <person name="Rodkhum C."/>
        </authorList>
    </citation>
    <scope>NUCLEOTIDE SEQUENCE [LARGE SCALE GENOMIC DNA]</scope>
    <source>
        <strain evidence="3 4">1215</strain>
    </source>
</reference>
<sequence length="846" mass="97264">MKVLGFEFSVKKNKVSAIQEKTRTNTNPAILNIVSSFKDNSRKDIQKWRDALAMANHPKEPKLNLYYDLLDDLLTDGHLQSQIQMRKMATLNTEFEIYNRKTGKVNEELTGLINNQWFYEFLEMTLDKIIFGHTLVEFKEFSGDKVKLSVIPRRNVVPPFKRIYPDLSKREFIQYDDESFKPWLLALGNDTDLGIINNIIPNLIWLRNVFQSWAEFCEKFGLPLITATTSTGDNATIERVHRMLLELAEASVGTFPHGTEIKFNEANRTDAFRVYKEFIQSNAEVVSKLLVGSSTLSEQAGNRSQTEVHERTLDGKFAMADKRMIAFVVNDQLFELLILQGYKITPDDMFRFKTAQQEVDIAQLWTITSGMMNNGYAIDTNWLSQTFNIPLTLKEVSAPTNKLDASAQVKKKSQPVAYSVANKCGCEPLALGKSISALLDALCKELALSIWNGEETKGILGRMIQAEGLELLQGLRNDFKTINPYTGADVLALQMMEYNIFMFATSKAERRMASMTELLINKDKKELRDYQQFELLCMQETENLNRSHLRTEYNLSVAVGQNSASYYRFMEEKDTVTSYVQYQTVGDDKVRSSHEVLNGKIFNLSDKEAMDLFPPNGFGCRCEMLQYIGETEGVVTKGADAKRLLELTDSKFKGSSFEVNRGDLKQVFTKKEFYVDAKGLPEKINQMTFDKYGLKPYSTFKDTLKTLELDKTVTPENVKELFKKEKDTDYMGFSDYMNRKMILRESVFKFHTKGKYVTSDEQRELLFPHVKGILTSPDEVWYCNPHKGNKFQSRYIKFYKNEVIVIDCEINKDAFEVKTWYKMKKEDHFIRNGLLIKGKDGKTPTI</sequence>
<dbReference type="RefSeq" id="WP_088392845.1">
    <property type="nucleotide sequence ID" value="NZ_MTCZ01000070.1"/>
</dbReference>
<name>A0A246GIG5_9FLAO</name>
<evidence type="ECO:0000259" key="1">
    <source>
        <dbReference type="Pfam" id="PF04233"/>
    </source>
</evidence>
<dbReference type="Pfam" id="PF06074">
    <property type="entry name" value="Portal_Mu"/>
    <property type="match status" value="1"/>
</dbReference>
<dbReference type="EMBL" id="MTCZ01000070">
    <property type="protein sequence ID" value="OWP83892.1"/>
    <property type="molecule type" value="Genomic_DNA"/>
</dbReference>
<dbReference type="Proteomes" id="UP000197768">
    <property type="component" value="Unassembled WGS sequence"/>
</dbReference>
<evidence type="ECO:0000259" key="2">
    <source>
        <dbReference type="Pfam" id="PF18810"/>
    </source>
</evidence>
<comment type="caution">
    <text evidence="3">The sequence shown here is derived from an EMBL/GenBank/DDBJ whole genome shotgun (WGS) entry which is preliminary data.</text>
</comment>
<gene>
    <name evidence="3" type="ORF">BWK59_08220</name>
</gene>
<organism evidence="3 4">
    <name type="scientific">Flavobacterium davisii</name>
    <dbReference type="NCBI Taxonomy" id="2906077"/>
    <lineage>
        <taxon>Bacteria</taxon>
        <taxon>Pseudomonadati</taxon>
        <taxon>Bacteroidota</taxon>
        <taxon>Flavobacteriia</taxon>
        <taxon>Flavobacteriales</taxon>
        <taxon>Flavobacteriaceae</taxon>
        <taxon>Flavobacterium</taxon>
    </lineage>
</organism>
<dbReference type="InterPro" id="IPR009279">
    <property type="entry name" value="Portal_Mu"/>
</dbReference>
<dbReference type="Pfam" id="PF18810">
    <property type="entry name" value="PBECR2"/>
    <property type="match status" value="1"/>
</dbReference>
<dbReference type="InterPro" id="IPR041110">
    <property type="entry name" value="PBECR2"/>
</dbReference>